<keyword evidence="11" id="KW-1185">Reference proteome</keyword>
<feature type="region of interest" description="Disordered" evidence="9">
    <location>
        <begin position="99"/>
        <end position="127"/>
    </location>
</feature>
<evidence type="ECO:0000256" key="1">
    <source>
        <dbReference type="ARBA" id="ARBA00004123"/>
    </source>
</evidence>
<dbReference type="EMBL" id="JBAMIC010000012">
    <property type="protein sequence ID" value="KAK7098950.1"/>
    <property type="molecule type" value="Genomic_DNA"/>
</dbReference>
<dbReference type="Proteomes" id="UP001374579">
    <property type="component" value="Unassembled WGS sequence"/>
</dbReference>
<accession>A0AAN9B7U5</accession>
<evidence type="ECO:0000313" key="11">
    <source>
        <dbReference type="Proteomes" id="UP001374579"/>
    </source>
</evidence>
<evidence type="ECO:0000256" key="5">
    <source>
        <dbReference type="ARBA" id="ARBA00020265"/>
    </source>
</evidence>
<dbReference type="GO" id="GO:0002098">
    <property type="term" value="P:tRNA wobble uridine modification"/>
    <property type="evidence" value="ECO:0007669"/>
    <property type="project" value="InterPro"/>
</dbReference>
<evidence type="ECO:0000313" key="10">
    <source>
        <dbReference type="EMBL" id="KAK7098950.1"/>
    </source>
</evidence>
<sequence>MAVSTSFNKRVKAKIRHIPGTKPSLYNNQLLVSTGIPSLDAVLGGGLAVGTVLLVEEDLHATYAQLMVKYFLAEGVVSGHALSAASADIDPDQLIQDLPAPIDDVPSRATTTSTEQTEAASQGSGDADNKMSIAWRYQNQPKVQPAPTAQFGHYYNLTKRMEAEKVNGAGIDCLSFTDLLAYEREQPSSPPYTSCRYKCVLHKIRKRIEDGKFSTAVKSGQHNILRIAIHSLGSPLWGDGGSLHNHGEDNQVSLLQFLLALRATLRTAFSVCLLTVPSHLFQDAGTVKRVERLCDTVLRLESFAGSGKAKNPAFRDYTGLLHLIKLPCLNEFVSRMPETLDLAFRVRRKKFTIEKLHLPPELSDTASREQDDPVPSLRPSLGCSSSATRSSKLDF</sequence>
<feature type="compositionally biased region" description="Polar residues" evidence="9">
    <location>
        <begin position="382"/>
        <end position="395"/>
    </location>
</feature>
<dbReference type="PANTHER" id="PTHR12896">
    <property type="entry name" value="PAX6 NEIGHBOR PROTEIN PAXNEB"/>
    <property type="match status" value="1"/>
</dbReference>
<proteinExistence type="inferred from homology"/>
<evidence type="ECO:0000256" key="2">
    <source>
        <dbReference type="ARBA" id="ARBA00004496"/>
    </source>
</evidence>
<comment type="caution">
    <text evidence="10">The sequence shown here is derived from an EMBL/GenBank/DDBJ whole genome shotgun (WGS) entry which is preliminary data.</text>
</comment>
<dbReference type="GO" id="GO:0005737">
    <property type="term" value="C:cytoplasm"/>
    <property type="evidence" value="ECO:0007669"/>
    <property type="project" value="UniProtKB-SubCell"/>
</dbReference>
<name>A0AAN9B7U5_9CAEN</name>
<evidence type="ECO:0000256" key="6">
    <source>
        <dbReference type="ARBA" id="ARBA00022490"/>
    </source>
</evidence>
<feature type="compositionally biased region" description="Low complexity" evidence="9">
    <location>
        <begin position="109"/>
        <end position="122"/>
    </location>
</feature>
<dbReference type="GO" id="GO:0033588">
    <property type="term" value="C:elongator holoenzyme complex"/>
    <property type="evidence" value="ECO:0007669"/>
    <property type="project" value="InterPro"/>
</dbReference>
<evidence type="ECO:0000256" key="3">
    <source>
        <dbReference type="ARBA" id="ARBA00005043"/>
    </source>
</evidence>
<keyword evidence="8" id="KW-0539">Nucleus</keyword>
<dbReference type="InterPro" id="IPR008728">
    <property type="entry name" value="Elongator_complex_protein_4"/>
</dbReference>
<dbReference type="PANTHER" id="PTHR12896:SF1">
    <property type="entry name" value="ELONGATOR COMPLEX PROTEIN 4"/>
    <property type="match status" value="1"/>
</dbReference>
<evidence type="ECO:0000256" key="4">
    <source>
        <dbReference type="ARBA" id="ARBA00007573"/>
    </source>
</evidence>
<dbReference type="Pfam" id="PF05625">
    <property type="entry name" value="PAXNEB"/>
    <property type="match status" value="1"/>
</dbReference>
<dbReference type="FunFam" id="3.40.50.300:FF:003211">
    <property type="entry name" value="Elongator complex protein, putative"/>
    <property type="match status" value="1"/>
</dbReference>
<evidence type="ECO:0000256" key="8">
    <source>
        <dbReference type="ARBA" id="ARBA00023242"/>
    </source>
</evidence>
<dbReference type="GO" id="GO:0008023">
    <property type="term" value="C:transcription elongation factor complex"/>
    <property type="evidence" value="ECO:0007669"/>
    <property type="project" value="TreeGrafter"/>
</dbReference>
<dbReference type="Gene3D" id="3.40.50.300">
    <property type="entry name" value="P-loop containing nucleotide triphosphate hydrolases"/>
    <property type="match status" value="1"/>
</dbReference>
<comment type="similarity">
    <text evidence="4">Belongs to the ELP4 family.</text>
</comment>
<evidence type="ECO:0000256" key="9">
    <source>
        <dbReference type="SAM" id="MobiDB-lite"/>
    </source>
</evidence>
<comment type="pathway">
    <text evidence="3">tRNA modification; 5-methoxycarbonylmethyl-2-thiouridine-tRNA biosynthesis.</text>
</comment>
<feature type="region of interest" description="Disordered" evidence="9">
    <location>
        <begin position="362"/>
        <end position="395"/>
    </location>
</feature>
<protein>
    <recommendedName>
        <fullName evidence="5">Elongator complex protein 4</fullName>
    </recommendedName>
</protein>
<gene>
    <name evidence="10" type="ORF">V1264_003160</name>
</gene>
<reference evidence="10 11" key="1">
    <citation type="submission" date="2024-02" db="EMBL/GenBank/DDBJ databases">
        <title>Chromosome-scale genome assembly of the rough periwinkle Littorina saxatilis.</title>
        <authorList>
            <person name="De Jode A."/>
            <person name="Faria R."/>
            <person name="Formenti G."/>
            <person name="Sims Y."/>
            <person name="Smith T.P."/>
            <person name="Tracey A."/>
            <person name="Wood J.M.D."/>
            <person name="Zagrodzka Z.B."/>
            <person name="Johannesson K."/>
            <person name="Butlin R.K."/>
            <person name="Leder E.H."/>
        </authorList>
    </citation>
    <scope>NUCLEOTIDE SEQUENCE [LARGE SCALE GENOMIC DNA]</scope>
    <source>
        <strain evidence="10">Snail1</strain>
        <tissue evidence="10">Muscle</tissue>
    </source>
</reference>
<evidence type="ECO:0000256" key="7">
    <source>
        <dbReference type="ARBA" id="ARBA00022694"/>
    </source>
</evidence>
<dbReference type="InterPro" id="IPR027417">
    <property type="entry name" value="P-loop_NTPase"/>
</dbReference>
<comment type="subcellular location">
    <subcellularLocation>
        <location evidence="2">Cytoplasm</location>
    </subcellularLocation>
    <subcellularLocation>
        <location evidence="1">Nucleus</location>
    </subcellularLocation>
</comment>
<keyword evidence="7" id="KW-0819">tRNA processing</keyword>
<dbReference type="CDD" id="cd19494">
    <property type="entry name" value="Elp4"/>
    <property type="match status" value="1"/>
</dbReference>
<organism evidence="10 11">
    <name type="scientific">Littorina saxatilis</name>
    <dbReference type="NCBI Taxonomy" id="31220"/>
    <lineage>
        <taxon>Eukaryota</taxon>
        <taxon>Metazoa</taxon>
        <taxon>Spiralia</taxon>
        <taxon>Lophotrochozoa</taxon>
        <taxon>Mollusca</taxon>
        <taxon>Gastropoda</taxon>
        <taxon>Caenogastropoda</taxon>
        <taxon>Littorinimorpha</taxon>
        <taxon>Littorinoidea</taxon>
        <taxon>Littorinidae</taxon>
        <taxon>Littorina</taxon>
    </lineage>
</organism>
<dbReference type="AlphaFoldDB" id="A0AAN9B7U5"/>
<keyword evidence="6" id="KW-0963">Cytoplasm</keyword>